<evidence type="ECO:0000256" key="2">
    <source>
        <dbReference type="ARBA" id="ARBA00005835"/>
    </source>
</evidence>
<feature type="transmembrane region" description="Helical" evidence="12">
    <location>
        <begin position="117"/>
        <end position="135"/>
    </location>
</feature>
<dbReference type="PANTHER" id="PTHR34114:SF3">
    <property type="entry name" value="OS01G0559750 PROTEIN"/>
    <property type="match status" value="1"/>
</dbReference>
<keyword evidence="6 12" id="KW-0472">Membrane</keyword>
<name>A0AAD3RWX9_NEPGR</name>
<dbReference type="GO" id="GO:0098552">
    <property type="term" value="C:side of membrane"/>
    <property type="evidence" value="ECO:0007669"/>
    <property type="project" value="UniProtKB-KW"/>
</dbReference>
<evidence type="ECO:0000256" key="5">
    <source>
        <dbReference type="ARBA" id="ARBA00022974"/>
    </source>
</evidence>
<accession>A0AAD3RWX9</accession>
<dbReference type="PANTHER" id="PTHR34114">
    <property type="entry name" value="ARABINOGALACTAN PEPTIDE 1"/>
    <property type="match status" value="1"/>
</dbReference>
<dbReference type="Proteomes" id="UP001279734">
    <property type="component" value="Unassembled WGS sequence"/>
</dbReference>
<dbReference type="InterPro" id="IPR039281">
    <property type="entry name" value="AGP3/12/13/14/21"/>
</dbReference>
<reference evidence="13" key="1">
    <citation type="submission" date="2023-05" db="EMBL/GenBank/DDBJ databases">
        <title>Nepenthes gracilis genome sequencing.</title>
        <authorList>
            <person name="Fukushima K."/>
        </authorList>
    </citation>
    <scope>NUCLEOTIDE SEQUENCE</scope>
    <source>
        <strain evidence="13">SING2019-196</strain>
    </source>
</reference>
<evidence type="ECO:0000256" key="6">
    <source>
        <dbReference type="ARBA" id="ARBA00023136"/>
    </source>
</evidence>
<dbReference type="EMBL" id="BSYO01000001">
    <property type="protein sequence ID" value="GMG99090.1"/>
    <property type="molecule type" value="Genomic_DNA"/>
</dbReference>
<comment type="similarity">
    <text evidence="2">Belongs to the AG-peptide AGP family.</text>
</comment>
<protein>
    <submittedName>
        <fullName evidence="13">Uncharacterized protein</fullName>
    </submittedName>
</protein>
<evidence type="ECO:0000256" key="10">
    <source>
        <dbReference type="ARBA" id="ARBA00037868"/>
    </source>
</evidence>
<evidence type="ECO:0000256" key="1">
    <source>
        <dbReference type="ARBA" id="ARBA00004589"/>
    </source>
</evidence>
<evidence type="ECO:0000256" key="11">
    <source>
        <dbReference type="SAM" id="Coils"/>
    </source>
</evidence>
<keyword evidence="12" id="KW-0812">Transmembrane</keyword>
<dbReference type="GO" id="GO:0012505">
    <property type="term" value="C:endomembrane system"/>
    <property type="evidence" value="ECO:0007669"/>
    <property type="project" value="UniProtKB-SubCell"/>
</dbReference>
<evidence type="ECO:0000256" key="3">
    <source>
        <dbReference type="ARBA" id="ARBA00022622"/>
    </source>
</evidence>
<evidence type="ECO:0000256" key="12">
    <source>
        <dbReference type="SAM" id="Phobius"/>
    </source>
</evidence>
<evidence type="ECO:0000313" key="13">
    <source>
        <dbReference type="EMBL" id="GMG99090.1"/>
    </source>
</evidence>
<proteinExistence type="inferred from homology"/>
<keyword evidence="14" id="KW-1185">Reference proteome</keyword>
<feature type="transmembrane region" description="Helical" evidence="12">
    <location>
        <begin position="155"/>
        <end position="175"/>
    </location>
</feature>
<keyword evidence="7" id="KW-0325">Glycoprotein</keyword>
<gene>
    <name evidence="13" type="ORF">Nepgr_000930</name>
</gene>
<dbReference type="AlphaFoldDB" id="A0AAD3RWX9"/>
<comment type="caution">
    <text evidence="13">The sequence shown here is derived from an EMBL/GenBank/DDBJ whole genome shotgun (WGS) entry which is preliminary data.</text>
</comment>
<keyword evidence="9" id="KW-0449">Lipoprotein</keyword>
<keyword evidence="12" id="KW-1133">Transmembrane helix</keyword>
<organism evidence="13 14">
    <name type="scientific">Nepenthes gracilis</name>
    <name type="common">Slender pitcher plant</name>
    <dbReference type="NCBI Taxonomy" id="150966"/>
    <lineage>
        <taxon>Eukaryota</taxon>
        <taxon>Viridiplantae</taxon>
        <taxon>Streptophyta</taxon>
        <taxon>Embryophyta</taxon>
        <taxon>Tracheophyta</taxon>
        <taxon>Spermatophyta</taxon>
        <taxon>Magnoliopsida</taxon>
        <taxon>eudicotyledons</taxon>
        <taxon>Gunneridae</taxon>
        <taxon>Pentapetalae</taxon>
        <taxon>Caryophyllales</taxon>
        <taxon>Nepenthaceae</taxon>
        <taxon>Nepenthes</taxon>
    </lineage>
</organism>
<keyword evidence="8" id="KW-0379">Hydroxylation</keyword>
<evidence type="ECO:0000256" key="4">
    <source>
        <dbReference type="ARBA" id="ARBA00022729"/>
    </source>
</evidence>
<evidence type="ECO:0000256" key="7">
    <source>
        <dbReference type="ARBA" id="ARBA00023180"/>
    </source>
</evidence>
<sequence>MNRAAVIAKKFANDYVEKEKLLKAEEQLLKTEERLLKVEEYLLKAEEREFELKRLAGLLVPSRGPTCGARHVIPGPTVEKTPDRTFLLPALTAHGFQSPSRKHLQIHLSQGKKKMETIVRISLMAIFIAIFSLHVETAIAAEAPAPSPTSATGSLSPSSAAALLLAFVAFFFGSVRKI</sequence>
<keyword evidence="3" id="KW-0336">GPI-anchor</keyword>
<keyword evidence="4" id="KW-0732">Signal</keyword>
<evidence type="ECO:0000256" key="9">
    <source>
        <dbReference type="ARBA" id="ARBA00023288"/>
    </source>
</evidence>
<feature type="coiled-coil region" evidence="11">
    <location>
        <begin position="15"/>
        <end position="48"/>
    </location>
</feature>
<evidence type="ECO:0000256" key="8">
    <source>
        <dbReference type="ARBA" id="ARBA00023278"/>
    </source>
</evidence>
<comment type="subcellular location">
    <subcellularLocation>
        <location evidence="10">Endomembrane system</location>
        <topology evidence="10">Lipid-anchor</topology>
    </subcellularLocation>
    <subcellularLocation>
        <location evidence="1">Membrane</location>
        <topology evidence="1">Lipid-anchor</topology>
        <topology evidence="1">GPI-anchor</topology>
    </subcellularLocation>
</comment>
<keyword evidence="5" id="KW-0654">Proteoglycan</keyword>
<keyword evidence="11" id="KW-0175">Coiled coil</keyword>
<evidence type="ECO:0000313" key="14">
    <source>
        <dbReference type="Proteomes" id="UP001279734"/>
    </source>
</evidence>